<gene>
    <name evidence="2" type="ORF">SAMN02745180_01195</name>
</gene>
<dbReference type="RefSeq" id="WP_072743886.1">
    <property type="nucleotide sequence ID" value="NZ_FQXR01000005.1"/>
</dbReference>
<dbReference type="STRING" id="1123281.SAMN02745180_01195"/>
<evidence type="ECO:0008006" key="4">
    <source>
        <dbReference type="Google" id="ProtNLM"/>
    </source>
</evidence>
<evidence type="ECO:0000256" key="1">
    <source>
        <dbReference type="SAM" id="Phobius"/>
    </source>
</evidence>
<evidence type="ECO:0000313" key="2">
    <source>
        <dbReference type="EMBL" id="SHH85728.1"/>
    </source>
</evidence>
<dbReference type="Pfam" id="PF11188">
    <property type="entry name" value="DUF2975"/>
    <property type="match status" value="1"/>
</dbReference>
<dbReference type="AlphaFoldDB" id="A0A1M5WEA8"/>
<feature type="transmembrane region" description="Helical" evidence="1">
    <location>
        <begin position="45"/>
        <end position="65"/>
    </location>
</feature>
<keyword evidence="1" id="KW-1133">Transmembrane helix</keyword>
<organism evidence="2 3">
    <name type="scientific">Sporanaerobacter acetigenes DSM 13106</name>
    <dbReference type="NCBI Taxonomy" id="1123281"/>
    <lineage>
        <taxon>Bacteria</taxon>
        <taxon>Bacillati</taxon>
        <taxon>Bacillota</taxon>
        <taxon>Tissierellia</taxon>
        <taxon>Tissierellales</taxon>
        <taxon>Sporanaerobacteraceae</taxon>
        <taxon>Sporanaerobacter</taxon>
    </lineage>
</organism>
<dbReference type="OrthoDB" id="2680554at2"/>
<keyword evidence="1" id="KW-0812">Transmembrane</keyword>
<keyword evidence="1" id="KW-0472">Membrane</keyword>
<proteinExistence type="predicted"/>
<sequence>MKQTELVKWLKIIIVFAALLGLFLCFVLAPNIGKDTAAMYPEVDYMFWPCLIFIWITAIPFYIALYKGWLMCKEISKDNSFCLDNAKRLKDIGKLALFESIFYFVGMIILLNMNLLHPSIFFMMVFIIFVGISIGIVSFALSHLVEKASELKDENDLTI</sequence>
<keyword evidence="3" id="KW-1185">Reference proteome</keyword>
<feature type="transmembrane region" description="Helical" evidence="1">
    <location>
        <begin position="95"/>
        <end position="113"/>
    </location>
</feature>
<dbReference type="InterPro" id="IPR021354">
    <property type="entry name" value="DUF2975"/>
</dbReference>
<dbReference type="Proteomes" id="UP000184389">
    <property type="component" value="Unassembled WGS sequence"/>
</dbReference>
<accession>A0A1M5WEA8</accession>
<dbReference type="EMBL" id="FQXR01000005">
    <property type="protein sequence ID" value="SHH85728.1"/>
    <property type="molecule type" value="Genomic_DNA"/>
</dbReference>
<evidence type="ECO:0000313" key="3">
    <source>
        <dbReference type="Proteomes" id="UP000184389"/>
    </source>
</evidence>
<feature type="transmembrane region" description="Helical" evidence="1">
    <location>
        <begin position="119"/>
        <end position="142"/>
    </location>
</feature>
<reference evidence="2 3" key="1">
    <citation type="submission" date="2016-11" db="EMBL/GenBank/DDBJ databases">
        <authorList>
            <person name="Jaros S."/>
            <person name="Januszkiewicz K."/>
            <person name="Wedrychowicz H."/>
        </authorList>
    </citation>
    <scope>NUCLEOTIDE SEQUENCE [LARGE SCALE GENOMIC DNA]</scope>
    <source>
        <strain evidence="2 3">DSM 13106</strain>
    </source>
</reference>
<feature type="transmembrane region" description="Helical" evidence="1">
    <location>
        <begin position="12"/>
        <end position="33"/>
    </location>
</feature>
<name>A0A1M5WEA8_9FIRM</name>
<protein>
    <recommendedName>
        <fullName evidence="4">DUF2975 domain-containing protein</fullName>
    </recommendedName>
</protein>